<proteinExistence type="inferred from homology"/>
<comment type="similarity">
    <text evidence="1">Belongs to the RNA polymerase beta chain family.</text>
</comment>
<dbReference type="Gene3D" id="3.90.1110.10">
    <property type="entry name" value="RNA polymerase Rpb2, domain 2"/>
    <property type="match status" value="2"/>
</dbReference>
<dbReference type="InterPro" id="IPR037033">
    <property type="entry name" value="DNA-dir_RNAP_su2_hyb_sf"/>
</dbReference>
<dbReference type="NCBIfam" id="TIGR02013">
    <property type="entry name" value="rpoB"/>
    <property type="match status" value="1"/>
</dbReference>
<comment type="caution">
    <text evidence="9">The sequence shown here is derived from an EMBL/GenBank/DDBJ whole genome shotgun (WGS) entry which is preliminary data.</text>
</comment>
<dbReference type="InterPro" id="IPR007644">
    <property type="entry name" value="RNA_pol_bsu_protrusion"/>
</dbReference>
<dbReference type="Pfam" id="PF04561">
    <property type="entry name" value="RNA_pol_Rpb2_2"/>
    <property type="match status" value="2"/>
</dbReference>
<keyword evidence="2 7" id="KW-0240">DNA-directed RNA polymerase</keyword>
<comment type="catalytic activity">
    <reaction evidence="6 7">
        <text>RNA(n) + a ribonucleoside 5'-triphosphate = RNA(n+1) + diphosphate</text>
        <dbReference type="Rhea" id="RHEA:21248"/>
        <dbReference type="Rhea" id="RHEA-COMP:14527"/>
        <dbReference type="Rhea" id="RHEA-COMP:17342"/>
        <dbReference type="ChEBI" id="CHEBI:33019"/>
        <dbReference type="ChEBI" id="CHEBI:61557"/>
        <dbReference type="ChEBI" id="CHEBI:140395"/>
        <dbReference type="EC" id="2.7.7.6"/>
    </reaction>
</comment>
<dbReference type="GO" id="GO:0006351">
    <property type="term" value="P:DNA-templated transcription"/>
    <property type="evidence" value="ECO:0007669"/>
    <property type="project" value="InterPro"/>
</dbReference>
<dbReference type="InterPro" id="IPR015712">
    <property type="entry name" value="DNA-dir_RNA_pol_su2"/>
</dbReference>
<dbReference type="GO" id="GO:0003899">
    <property type="term" value="F:DNA-directed RNA polymerase activity"/>
    <property type="evidence" value="ECO:0007669"/>
    <property type="project" value="UniProtKB-EC"/>
</dbReference>
<protein>
    <recommendedName>
        <fullName evidence="7">DNA-directed RNA polymerase subunit</fullName>
        <ecNumber evidence="7">2.7.7.6</ecNumber>
    </recommendedName>
</protein>
<dbReference type="InterPro" id="IPR007645">
    <property type="entry name" value="RNA_pol_Rpb2_3"/>
</dbReference>
<reference evidence="9" key="2">
    <citation type="journal article" date="2021" name="Genome Biol. Evol.">
        <title>Developing a high-quality reference genome for a parasitic bivalve with doubly uniparental inheritance (Bivalvia: Unionida).</title>
        <authorList>
            <person name="Smith C.H."/>
        </authorList>
    </citation>
    <scope>NUCLEOTIDE SEQUENCE</scope>
    <source>
        <strain evidence="9">CHS0354</strain>
        <tissue evidence="9">Mantle</tissue>
    </source>
</reference>
<dbReference type="FunFam" id="3.90.1800.10:FF:000001">
    <property type="entry name" value="DNA-directed RNA polymerase subunit beta"/>
    <property type="match status" value="1"/>
</dbReference>
<dbReference type="InterPro" id="IPR010243">
    <property type="entry name" value="RNA_pol_bsu_bac"/>
</dbReference>
<name>A0AAE0TAT9_9BIVA</name>
<evidence type="ECO:0000256" key="2">
    <source>
        <dbReference type="ARBA" id="ARBA00022478"/>
    </source>
</evidence>
<dbReference type="Gene3D" id="4.10.860.120">
    <property type="entry name" value="RNA polymerase II, clamp domain"/>
    <property type="match status" value="1"/>
</dbReference>
<keyword evidence="10" id="KW-1185">Reference proteome</keyword>
<reference evidence="9" key="3">
    <citation type="submission" date="2023-05" db="EMBL/GenBank/DDBJ databases">
        <authorList>
            <person name="Smith C.H."/>
        </authorList>
    </citation>
    <scope>NUCLEOTIDE SEQUENCE</scope>
    <source>
        <strain evidence="9">CHS0354</strain>
        <tissue evidence="9">Mantle</tissue>
    </source>
</reference>
<evidence type="ECO:0000256" key="3">
    <source>
        <dbReference type="ARBA" id="ARBA00022679"/>
    </source>
</evidence>
<dbReference type="Gene3D" id="2.40.50.100">
    <property type="match status" value="1"/>
</dbReference>
<dbReference type="Gene3D" id="2.30.150.10">
    <property type="entry name" value="DNA-directed RNA polymerase, beta subunit, external 1 domain"/>
    <property type="match status" value="1"/>
</dbReference>
<dbReference type="GO" id="GO:0032549">
    <property type="term" value="F:ribonucleoside binding"/>
    <property type="evidence" value="ECO:0007669"/>
    <property type="project" value="InterPro"/>
</dbReference>
<evidence type="ECO:0000256" key="1">
    <source>
        <dbReference type="ARBA" id="ARBA00006835"/>
    </source>
</evidence>
<dbReference type="Pfam" id="PF00562">
    <property type="entry name" value="RNA_pol_Rpb2_6"/>
    <property type="match status" value="1"/>
</dbReference>
<comment type="function">
    <text evidence="7">DNA-dependent RNA polymerase catalyzes the transcription of DNA into RNA using the four ribonucleoside triphosphates as substrates.</text>
</comment>
<evidence type="ECO:0000313" key="10">
    <source>
        <dbReference type="Proteomes" id="UP001195483"/>
    </source>
</evidence>
<dbReference type="Pfam" id="PF04565">
    <property type="entry name" value="RNA_pol_Rpb2_3"/>
    <property type="match status" value="1"/>
</dbReference>
<dbReference type="Gene3D" id="3.90.1100.10">
    <property type="match status" value="2"/>
</dbReference>
<dbReference type="InterPro" id="IPR019462">
    <property type="entry name" value="DNA-dir_RNA_pol_bsu_external_1"/>
</dbReference>
<sequence>MINSYPNKYRLRVDFGRIDTAFSPPKLLQNQLSSYEIFLQKNIPFDQRKNVGLEAVFRSVFPITDYSESCTLEYMYYRLGEPKYTQQECKSRGATYATPIRVLLRMIIWEQAEKTKKKKPKDIKEQEIYFGEFPLMTDTGSFIINGTERCIVSQLHKSPGVFFSHDKGKNHAVGKLLYFSSIIPQRGSWLDFEFDAKDILYVRIDRKKKFLATLLLKALGFSTRDLLSMFYPTESVDLSGAVGKAVENRVYRKKLDKQAYLNQKAAADIIDPTTGEVLVQAKRKINRVNLKKLLDSNIEYVPSDPEDIIGRYSLEEIKNAEGDVLVDCNQLVTETVLENLLEAGITEIRLLHIGHRTIGSALRDTLESDKINNSNDAVIEIYRKLKPGDVPTLDAAKTLLNNLFFNPARYDLSRVGRMKMNRKLGTEKDIDAHRVLDTDDIFRIVTYLLHLKEGTGEIDDIDHLGNRRVRGVGELLENRFRLGLVRMEKTVKERISMYELDKIVLTDIVSAKPIIAVINEFFGGSQLSQFMDQTNPLSEVTHKRRLSALGPGGLTRDRAGFEVRDVHNSHYGRICPVETPEGPNIGLISSLSTYAAINDFGFIETPYRKVNDGKITGDYEYMSAIDDSKVKISQAGVKTDKNGNIEPEFVSARIGGEFKNIHKSEIEYMDISPKQLVSVAGALIPFLEHDDANRALMGSNMQRQAVPLIKPEAPFVGTGIEHQVAIDSGYCITCKRSGIVDKVDSARIVVVADVDITKEQNLVDANVDIYTLRKYERSNQNTCISQRPLVKPGDRVEAGQVLADGASTESGELALGQNILVAFMPWNGYNYEDSIIVSQKVLKDERFTSIHIEELEVQTRETKLGKENITRDLPNVSETNLAHLDESGIIRLGSYVKTGDVLVGKTTPKGESQLNPEEKLLRAIFGDKAGDVKDTSLRVPQGMEGVVIDVKIFSRKDVEKSKRSEQIRTENLKKIETDYLDEVRIIKNNLTQKIYPLIKNAPLKYDLVDSLTHTVRVAAGEKLTEDIIMSLPHDLWREIQVEGSSDANKKLSIITKNAYFQLQCIENIFQQRVDKESRQDDLQPGVIQVVKVYVAIKRRLSVGDKMAGRHGNKGVVSKIVPIEDMPYMENGNTVDIILNPLGVPSRMNVGQVLETHLGLVAKSLGDQIDKHIAENYSEDKLKKFIRDIYRSPFVDKYLKDADREDLVDFIHRLRNGVHMSTPVFDGAKEEQIHELMDMCGIDHSGQVQLYDGQSGEPFKQKITIGYMYMLKLHHLVDDKIHARSTGPYSLITQQPLGGKAQFGGQRFGEMEVWALEAYGAAYTLRELLTVKSDDVTGRNKTYESIVKEPNPQECEAVRVSLASPENIMEWSRGEIKTSETINYRTFKPERDGLFCGKIFGPVHDYECICGKYKRMKHRGITCEKCGVEVIESKVRRERMGHIKLASPVSHVWFLKGLPSRLANVLDMTLKDVEKVLYFDAYVVLEPAGTEAQVREVIDELRCQELKAQDEDFVAMMGAEAIKELILRINIEEESHTLREELKTVNSETKRKKIIKRLKIIESFKDSGIDPGHMILEVIPVISPDLRPLVSLDGGRFATSDLNDLYRRVIHRNNRLKRLIELNAPEIIVKNEKRMLQEAVDALFDNGRRGKPILGTNKRPLKSLSDSLKGKYGRFRQNLLGKRVDYSARTVIVWVRNSNSISAV</sequence>
<dbReference type="InterPro" id="IPR007120">
    <property type="entry name" value="DNA-dir_RNAP_su2_dom"/>
</dbReference>
<accession>A0AAE0TAT9</accession>
<dbReference type="GO" id="GO:0003677">
    <property type="term" value="F:DNA binding"/>
    <property type="evidence" value="ECO:0007669"/>
    <property type="project" value="InterPro"/>
</dbReference>
<dbReference type="InterPro" id="IPR007121">
    <property type="entry name" value="RNA_pol_bsu_CS"/>
</dbReference>
<dbReference type="InterPro" id="IPR037034">
    <property type="entry name" value="RNA_pol_Rpb2_2_sf"/>
</dbReference>
<dbReference type="Pfam" id="PF04563">
    <property type="entry name" value="RNA_pol_Rpb2_1"/>
    <property type="match status" value="1"/>
</dbReference>
<evidence type="ECO:0000256" key="4">
    <source>
        <dbReference type="ARBA" id="ARBA00022695"/>
    </source>
</evidence>
<reference evidence="9" key="1">
    <citation type="journal article" date="2021" name="Genome Biol. Evol.">
        <title>A High-Quality Reference Genome for a Parasitic Bivalve with Doubly Uniparental Inheritance (Bivalvia: Unionida).</title>
        <authorList>
            <person name="Smith C.H."/>
        </authorList>
    </citation>
    <scope>NUCLEOTIDE SEQUENCE</scope>
    <source>
        <strain evidence="9">CHS0354</strain>
    </source>
</reference>
<dbReference type="PANTHER" id="PTHR20856">
    <property type="entry name" value="DNA-DIRECTED RNA POLYMERASE I SUBUNIT 2"/>
    <property type="match status" value="1"/>
</dbReference>
<dbReference type="InterPro" id="IPR014724">
    <property type="entry name" value="RNA_pol_RPB2_OB-fold"/>
</dbReference>
<dbReference type="PROSITE" id="PS01166">
    <property type="entry name" value="RNA_POL_BETA"/>
    <property type="match status" value="1"/>
</dbReference>
<evidence type="ECO:0000259" key="8">
    <source>
        <dbReference type="SMART" id="SM00663"/>
    </source>
</evidence>
<evidence type="ECO:0000313" key="9">
    <source>
        <dbReference type="EMBL" id="KAK3606951.1"/>
    </source>
</evidence>
<dbReference type="NCBIfam" id="NF001616">
    <property type="entry name" value="PRK00405.1"/>
    <property type="match status" value="1"/>
</dbReference>
<evidence type="ECO:0000256" key="7">
    <source>
        <dbReference type="RuleBase" id="RU004279"/>
    </source>
</evidence>
<evidence type="ECO:0000256" key="5">
    <source>
        <dbReference type="ARBA" id="ARBA00023163"/>
    </source>
</evidence>
<dbReference type="Gene3D" id="2.40.50.150">
    <property type="match status" value="1"/>
</dbReference>
<dbReference type="Pfam" id="PF04997">
    <property type="entry name" value="RNA_pol_Rpb1_1"/>
    <property type="match status" value="1"/>
</dbReference>
<dbReference type="InterPro" id="IPR007080">
    <property type="entry name" value="RNA_pol_Rpb1_1"/>
</dbReference>
<dbReference type="InterPro" id="IPR006592">
    <property type="entry name" value="RNA_pol_N"/>
</dbReference>
<dbReference type="Pfam" id="PF10385">
    <property type="entry name" value="RNA_pol_Rpb2_45"/>
    <property type="match status" value="1"/>
</dbReference>
<keyword evidence="3 7" id="KW-0808">Transferase</keyword>
<keyword evidence="4 7" id="KW-0548">Nucleotidyltransferase</keyword>
<dbReference type="SMART" id="SM00663">
    <property type="entry name" value="RPOLA_N"/>
    <property type="match status" value="1"/>
</dbReference>
<gene>
    <name evidence="9" type="ORF">CHS0354_018547</name>
</gene>
<organism evidence="9 10">
    <name type="scientific">Potamilus streckersoni</name>
    <dbReference type="NCBI Taxonomy" id="2493646"/>
    <lineage>
        <taxon>Eukaryota</taxon>
        <taxon>Metazoa</taxon>
        <taxon>Spiralia</taxon>
        <taxon>Lophotrochozoa</taxon>
        <taxon>Mollusca</taxon>
        <taxon>Bivalvia</taxon>
        <taxon>Autobranchia</taxon>
        <taxon>Heteroconchia</taxon>
        <taxon>Palaeoheterodonta</taxon>
        <taxon>Unionida</taxon>
        <taxon>Unionoidea</taxon>
        <taxon>Unionidae</taxon>
        <taxon>Ambleminae</taxon>
        <taxon>Lampsilini</taxon>
        <taxon>Potamilus</taxon>
    </lineage>
</organism>
<dbReference type="EC" id="2.7.7.6" evidence="7"/>
<dbReference type="EMBL" id="JAEAOA010001141">
    <property type="protein sequence ID" value="KAK3606951.1"/>
    <property type="molecule type" value="Genomic_DNA"/>
</dbReference>
<keyword evidence="5 7" id="KW-0804">Transcription</keyword>
<dbReference type="SUPFAM" id="SSF64484">
    <property type="entry name" value="beta and beta-prime subunits of DNA dependent RNA-polymerase"/>
    <property type="match status" value="2"/>
</dbReference>
<comment type="similarity">
    <text evidence="7">Belongs to the RNA polymerase beta' chain family.</text>
</comment>
<dbReference type="CDD" id="cd00653">
    <property type="entry name" value="RNA_pol_B_RPB2"/>
    <property type="match status" value="1"/>
</dbReference>
<dbReference type="HAMAP" id="MF_01321">
    <property type="entry name" value="RNApol_bact_RpoB"/>
    <property type="match status" value="1"/>
</dbReference>
<evidence type="ECO:0000256" key="6">
    <source>
        <dbReference type="ARBA" id="ARBA00048552"/>
    </source>
</evidence>
<dbReference type="GO" id="GO:0000428">
    <property type="term" value="C:DNA-directed RNA polymerase complex"/>
    <property type="evidence" value="ECO:0007669"/>
    <property type="project" value="UniProtKB-KW"/>
</dbReference>
<dbReference type="InterPro" id="IPR044893">
    <property type="entry name" value="RNA_pol_Rpb1_clamp_domain"/>
</dbReference>
<dbReference type="InterPro" id="IPR042107">
    <property type="entry name" value="DNA-dir_RNA_pol_bsu_ext_1_sf"/>
</dbReference>
<dbReference type="InterPro" id="IPR007642">
    <property type="entry name" value="RNA_pol_Rpb2_2"/>
</dbReference>
<dbReference type="Gene3D" id="2.40.40.20">
    <property type="match status" value="1"/>
</dbReference>
<dbReference type="Proteomes" id="UP001195483">
    <property type="component" value="Unassembled WGS sequence"/>
</dbReference>
<feature type="domain" description="RNA polymerase N-terminal" evidence="8">
    <location>
        <begin position="1571"/>
        <end position="1702"/>
    </location>
</feature>
<dbReference type="Gene3D" id="2.40.270.10">
    <property type="entry name" value="DNA-directed RNA polymerase, subunit 2, domain 6"/>
    <property type="match status" value="2"/>
</dbReference>